<dbReference type="AlphaFoldDB" id="A0AAW0U0C7"/>
<sequence length="78" mass="8522">MGVKVIPARRVGVKVTQQWGVGVKVIPGRKYAVAQLAASEIHEDTAAVVAFCKMVKEFVMIPFSQIPQESMVYCGEGR</sequence>
<name>A0AAW0U0C7_SCYPA</name>
<protein>
    <submittedName>
        <fullName evidence="1">Uncharacterized protein</fullName>
    </submittedName>
</protein>
<evidence type="ECO:0000313" key="1">
    <source>
        <dbReference type="EMBL" id="KAK8393462.1"/>
    </source>
</evidence>
<dbReference type="Proteomes" id="UP001487740">
    <property type="component" value="Unassembled WGS sequence"/>
</dbReference>
<proteinExistence type="predicted"/>
<gene>
    <name evidence="1" type="ORF">O3P69_006644</name>
</gene>
<keyword evidence="2" id="KW-1185">Reference proteome</keyword>
<comment type="caution">
    <text evidence="1">The sequence shown here is derived from an EMBL/GenBank/DDBJ whole genome shotgun (WGS) entry which is preliminary data.</text>
</comment>
<accession>A0AAW0U0C7</accession>
<evidence type="ECO:0000313" key="2">
    <source>
        <dbReference type="Proteomes" id="UP001487740"/>
    </source>
</evidence>
<reference evidence="1 2" key="1">
    <citation type="submission" date="2023-03" db="EMBL/GenBank/DDBJ databases">
        <title>High-quality genome of Scylla paramamosain provides insights in environmental adaptation.</title>
        <authorList>
            <person name="Zhang L."/>
        </authorList>
    </citation>
    <scope>NUCLEOTIDE SEQUENCE [LARGE SCALE GENOMIC DNA]</scope>
    <source>
        <strain evidence="1">LZ_2023a</strain>
        <tissue evidence="1">Muscle</tissue>
    </source>
</reference>
<organism evidence="1 2">
    <name type="scientific">Scylla paramamosain</name>
    <name type="common">Mud crab</name>
    <dbReference type="NCBI Taxonomy" id="85552"/>
    <lineage>
        <taxon>Eukaryota</taxon>
        <taxon>Metazoa</taxon>
        <taxon>Ecdysozoa</taxon>
        <taxon>Arthropoda</taxon>
        <taxon>Crustacea</taxon>
        <taxon>Multicrustacea</taxon>
        <taxon>Malacostraca</taxon>
        <taxon>Eumalacostraca</taxon>
        <taxon>Eucarida</taxon>
        <taxon>Decapoda</taxon>
        <taxon>Pleocyemata</taxon>
        <taxon>Brachyura</taxon>
        <taxon>Eubrachyura</taxon>
        <taxon>Portunoidea</taxon>
        <taxon>Portunidae</taxon>
        <taxon>Portuninae</taxon>
        <taxon>Scylla</taxon>
    </lineage>
</organism>
<dbReference type="EMBL" id="JARAKH010000020">
    <property type="protein sequence ID" value="KAK8393462.1"/>
    <property type="molecule type" value="Genomic_DNA"/>
</dbReference>